<feature type="domain" description="Methyl-accepting transducer" evidence="6">
    <location>
        <begin position="273"/>
        <end position="537"/>
    </location>
</feature>
<dbReference type="GO" id="GO:0004888">
    <property type="term" value="F:transmembrane signaling receptor activity"/>
    <property type="evidence" value="ECO:0007669"/>
    <property type="project" value="InterPro"/>
</dbReference>
<dbReference type="SMART" id="SM00283">
    <property type="entry name" value="MA"/>
    <property type="match status" value="1"/>
</dbReference>
<dbReference type="Gene3D" id="1.10.287.950">
    <property type="entry name" value="Methyl-accepting chemotaxis protein"/>
    <property type="match status" value="1"/>
</dbReference>
<feature type="domain" description="HAMP" evidence="7">
    <location>
        <begin position="209"/>
        <end position="254"/>
    </location>
</feature>
<keyword evidence="5" id="KW-0812">Transmembrane</keyword>
<dbReference type="GO" id="GO:0007165">
    <property type="term" value="P:signal transduction"/>
    <property type="evidence" value="ECO:0007669"/>
    <property type="project" value="UniProtKB-KW"/>
</dbReference>
<feature type="transmembrane region" description="Helical" evidence="5">
    <location>
        <begin position="184"/>
        <end position="204"/>
    </location>
</feature>
<dbReference type="SUPFAM" id="SSF58104">
    <property type="entry name" value="Methyl-accepting chemotaxis protein (MCP) signaling domain"/>
    <property type="match status" value="1"/>
</dbReference>
<keyword evidence="9" id="KW-1185">Reference proteome</keyword>
<gene>
    <name evidence="8" type="primary">mcp4_1</name>
    <name evidence="8" type="ORF">CLMAG_05530</name>
</gene>
<evidence type="ECO:0000256" key="5">
    <source>
        <dbReference type="SAM" id="Phobius"/>
    </source>
</evidence>
<dbReference type="STRING" id="1121326.CLMAG_05530"/>
<dbReference type="RefSeq" id="WP_066617612.1">
    <property type="nucleotide sequence ID" value="NZ_FQXL01000024.1"/>
</dbReference>
<dbReference type="GO" id="GO:0006935">
    <property type="term" value="P:chemotaxis"/>
    <property type="evidence" value="ECO:0007669"/>
    <property type="project" value="InterPro"/>
</dbReference>
<dbReference type="CDD" id="cd06225">
    <property type="entry name" value="HAMP"/>
    <property type="match status" value="1"/>
</dbReference>
<feature type="transmembrane region" description="Helical" evidence="5">
    <location>
        <begin position="12"/>
        <end position="34"/>
    </location>
</feature>
<dbReference type="PROSITE" id="PS50885">
    <property type="entry name" value="HAMP"/>
    <property type="match status" value="1"/>
</dbReference>
<dbReference type="PANTHER" id="PTHR32089">
    <property type="entry name" value="METHYL-ACCEPTING CHEMOTAXIS PROTEIN MCPB"/>
    <property type="match status" value="1"/>
</dbReference>
<evidence type="ECO:0000256" key="3">
    <source>
        <dbReference type="PROSITE-ProRule" id="PRU00284"/>
    </source>
</evidence>
<dbReference type="InterPro" id="IPR004090">
    <property type="entry name" value="Chemotax_Me-accpt_rcpt"/>
</dbReference>
<dbReference type="InterPro" id="IPR024478">
    <property type="entry name" value="HlyB_4HB_MCP"/>
</dbReference>
<evidence type="ECO:0000259" key="6">
    <source>
        <dbReference type="PROSITE" id="PS50111"/>
    </source>
</evidence>
<dbReference type="PRINTS" id="PR00260">
    <property type="entry name" value="CHEMTRNSDUCR"/>
</dbReference>
<dbReference type="EMBL" id="LWAE01000001">
    <property type="protein sequence ID" value="KZL93507.1"/>
    <property type="molecule type" value="Genomic_DNA"/>
</dbReference>
<dbReference type="GO" id="GO:0016020">
    <property type="term" value="C:membrane"/>
    <property type="evidence" value="ECO:0007669"/>
    <property type="project" value="InterPro"/>
</dbReference>
<evidence type="ECO:0000259" key="7">
    <source>
        <dbReference type="PROSITE" id="PS50885"/>
    </source>
</evidence>
<keyword evidence="4" id="KW-0175">Coiled coil</keyword>
<keyword evidence="5" id="KW-1133">Transmembrane helix</keyword>
<name>A0A168E095_9CLOT</name>
<evidence type="ECO:0000313" key="8">
    <source>
        <dbReference type="EMBL" id="KZL93507.1"/>
    </source>
</evidence>
<evidence type="ECO:0000313" key="9">
    <source>
        <dbReference type="Proteomes" id="UP000076603"/>
    </source>
</evidence>
<evidence type="ECO:0000256" key="2">
    <source>
        <dbReference type="ARBA" id="ARBA00029447"/>
    </source>
</evidence>
<dbReference type="InterPro" id="IPR004089">
    <property type="entry name" value="MCPsignal_dom"/>
</dbReference>
<comment type="similarity">
    <text evidence="2">Belongs to the methyl-accepting chemotaxis (MCP) protein family.</text>
</comment>
<keyword evidence="1 3" id="KW-0807">Transducer</keyword>
<proteinExistence type="inferred from homology"/>
<dbReference type="OrthoDB" id="369336at2"/>
<dbReference type="Proteomes" id="UP000076603">
    <property type="component" value="Unassembled WGS sequence"/>
</dbReference>
<evidence type="ECO:0000256" key="4">
    <source>
        <dbReference type="SAM" id="Coils"/>
    </source>
</evidence>
<dbReference type="PATRIC" id="fig|1121326.3.peg.509"/>
<keyword evidence="5" id="KW-0472">Membrane</keyword>
<accession>A0A168E095</accession>
<organism evidence="8 9">
    <name type="scientific">Clostridium magnum DSM 2767</name>
    <dbReference type="NCBI Taxonomy" id="1121326"/>
    <lineage>
        <taxon>Bacteria</taxon>
        <taxon>Bacillati</taxon>
        <taxon>Bacillota</taxon>
        <taxon>Clostridia</taxon>
        <taxon>Eubacteriales</taxon>
        <taxon>Clostridiaceae</taxon>
        <taxon>Clostridium</taxon>
    </lineage>
</organism>
<dbReference type="Pfam" id="PF00672">
    <property type="entry name" value="HAMP"/>
    <property type="match status" value="1"/>
</dbReference>
<dbReference type="AlphaFoldDB" id="A0A168E095"/>
<dbReference type="PANTHER" id="PTHR32089:SF112">
    <property type="entry name" value="LYSOZYME-LIKE PROTEIN-RELATED"/>
    <property type="match status" value="1"/>
</dbReference>
<dbReference type="Pfam" id="PF00015">
    <property type="entry name" value="MCPsignal"/>
    <property type="match status" value="1"/>
</dbReference>
<reference evidence="8 9" key="1">
    <citation type="submission" date="2016-04" db="EMBL/GenBank/DDBJ databases">
        <title>Genome sequence of Clostridium magnum DSM 2767.</title>
        <authorList>
            <person name="Poehlein A."/>
            <person name="Uhlig R."/>
            <person name="Fischer R."/>
            <person name="Bahl H."/>
            <person name="Daniel R."/>
        </authorList>
    </citation>
    <scope>NUCLEOTIDE SEQUENCE [LARGE SCALE GENOMIC DNA]</scope>
    <source>
        <strain evidence="8 9">DSM 2767</strain>
    </source>
</reference>
<sequence>MLSKLKNFRLKTLIMSLTISAIIATLVIGFIGYFNMMALDKCINEMYSERLIPVADVGNIRSNFYQIKIEGIFTSLTHSNDGDAKTKTYKENIDKYLKDYEKSTMDEREAKYINDFKLTYNSFLELVDKLNNSSSAENIKQIEQLETEIESILSDLQSYDEELAATQKKNAYDAYRANVKLMGIIYILAVGIFTIISYIIILVVDKSSKEMITKLERVADGDFTISLDNNSKNEFGLMTRALDKTRSNISNMIKSIKSTADNINVQAETLSSVSEEMTSSSQNVSAAIYEVSKSNEAQSLDLYSISSELNKFGEEIERIVSDIKEIDDNSRDIDAMAKESDVKLGSLVRSVNNLSISFDNFTEKMNALGIKLGKINDITNYINNISRQTNLLPLNAAIEAARAGDQGRGFAVVAEEIRKLAEESKESSENISKITIDIVNDTTEIVDSTNMMNNELVEQSEVIHMALGSFKKIISAIEIVIPKIDEVNLSALGLHEEKNNIIEKVSSTSAVAEEITSSSQEIAASSEELNNSTDEVSKSALALNSVTIKMIEEVNKFRLQEVSV</sequence>
<dbReference type="InterPro" id="IPR003660">
    <property type="entry name" value="HAMP_dom"/>
</dbReference>
<protein>
    <submittedName>
        <fullName evidence="8">Methyl-accepting chemotaxis protein 4</fullName>
    </submittedName>
</protein>
<comment type="caution">
    <text evidence="8">The sequence shown here is derived from an EMBL/GenBank/DDBJ whole genome shotgun (WGS) entry which is preliminary data.</text>
</comment>
<dbReference type="PROSITE" id="PS50111">
    <property type="entry name" value="CHEMOTAXIS_TRANSDUC_2"/>
    <property type="match status" value="1"/>
</dbReference>
<dbReference type="Pfam" id="PF12729">
    <property type="entry name" value="4HB_MCP_1"/>
    <property type="match status" value="1"/>
</dbReference>
<feature type="coiled-coil region" evidence="4">
    <location>
        <begin position="142"/>
        <end position="169"/>
    </location>
</feature>
<evidence type="ECO:0000256" key="1">
    <source>
        <dbReference type="ARBA" id="ARBA00023224"/>
    </source>
</evidence>